<dbReference type="InterPro" id="IPR025949">
    <property type="entry name" value="PapC-like_C"/>
</dbReference>
<dbReference type="Gene3D" id="3.10.20.410">
    <property type="match status" value="1"/>
</dbReference>
<dbReference type="InterPro" id="IPR000015">
    <property type="entry name" value="Fimb_usher"/>
</dbReference>
<comment type="caution">
    <text evidence="11">The sequence shown here is derived from an EMBL/GenBank/DDBJ whole genome shotgun (WGS) entry which is preliminary data.</text>
</comment>
<dbReference type="InterPro" id="IPR043142">
    <property type="entry name" value="PapC-like_C_sf"/>
</dbReference>
<evidence type="ECO:0000313" key="11">
    <source>
        <dbReference type="EMBL" id="GHH59917.1"/>
    </source>
</evidence>
<dbReference type="SUPFAM" id="SSF141729">
    <property type="entry name" value="FimD N-terminal domain-like"/>
    <property type="match status" value="1"/>
</dbReference>
<dbReference type="GO" id="GO:0009297">
    <property type="term" value="P:pilus assembly"/>
    <property type="evidence" value="ECO:0007669"/>
    <property type="project" value="InterPro"/>
</dbReference>
<dbReference type="PANTHER" id="PTHR30451">
    <property type="entry name" value="OUTER MEMBRANE USHER PROTEIN"/>
    <property type="match status" value="1"/>
</dbReference>
<keyword evidence="3" id="KW-0813">Transport</keyword>
<reference evidence="11" key="1">
    <citation type="journal article" date="2014" name="Int. J. Syst. Evol. Microbiol.">
        <title>Complete genome sequence of Corynebacterium casei LMG S-19264T (=DSM 44701T), isolated from a smear-ripened cheese.</title>
        <authorList>
            <consortium name="US DOE Joint Genome Institute (JGI-PGF)"/>
            <person name="Walter F."/>
            <person name="Albersmeier A."/>
            <person name="Kalinowski J."/>
            <person name="Ruckert C."/>
        </authorList>
    </citation>
    <scope>NUCLEOTIDE SEQUENCE</scope>
    <source>
        <strain evidence="11">JCM 13306</strain>
    </source>
</reference>
<evidence type="ECO:0000259" key="10">
    <source>
        <dbReference type="Pfam" id="PF13954"/>
    </source>
</evidence>
<dbReference type="Pfam" id="PF00577">
    <property type="entry name" value="Usher"/>
    <property type="match status" value="1"/>
</dbReference>
<dbReference type="FunFam" id="2.60.40.3110:FF:000001">
    <property type="entry name" value="Putative fimbrial outer membrane usher"/>
    <property type="match status" value="1"/>
</dbReference>
<dbReference type="EMBL" id="BNBA01000041">
    <property type="protein sequence ID" value="GHH59917.1"/>
    <property type="molecule type" value="Genomic_DNA"/>
</dbReference>
<evidence type="ECO:0000259" key="9">
    <source>
        <dbReference type="Pfam" id="PF13953"/>
    </source>
</evidence>
<protein>
    <submittedName>
        <fullName evidence="11">Outer membrane usher protein</fullName>
    </submittedName>
</protein>
<sequence>MRANNLTSSILWVLAGGPARVWRSKVACAAGIASYGLLLAAGPGAAANLGEQALVSQQQDNAPAEAPEQAEFNSSFLSGQARGVDLSVFGRGNPVTAGIYRADIYVNGSWQGRRDLDFKSDRAGGASTCMTLQMLEEFGVDTNEVLGGEPADTTACKPVQDWIPDAYALFNSSDLRYDLSVPQAFLRRSARGYVNPALWDRGINAGFVAYSLNAIDSQSRAAGVGTRRHHSGYLGLNAGVNLDGWQFRHDSNLTWNEGDGHHWQNIATYAQRGIAQVRGLLTLGDAYTSGELFDSIGYRGISLVSDDRMLPDSLRGYAPVVRGIAETNAQVEVRQNRQLIYSATVSPGSFVIDDLYPTGYGGDLEVTVVEADGRRRQFSVPYGSVAQMLRPGISRYAFTVGQVRNDYLDDEPYLLQVTYQRGVGNQLTLYGGSALSAGYASLLYGAGVSTGIGAFAVDVTHARTDLRSAGNRQGASVRLSYSNLIGETGTNLTLAAYRYSTDGFFSLQDAVYARNDERRGLDPYARGRQRSQLQLTLNQPLGQRWGALYVTGSVRDYYDRAGTSKQYQVGYNNAWRALNYGFSAIRTEEGIGRADTEYMLSLSMPLGRRRPLSVSSDIGYRHGYDSSRLGVTGAAGKDNNFTYSATLSDSKNGDTTAIANAEYRSRYSSVNGSYSYSDSYRQATVGANGSIVVHPGGITLAPQRGDTMVLVQAPAARDASVTNVPGLRIDGRGYAVVPYVSPYRMNTVTLDPQDMSRDVELESSSLSIAPYAGAIGYLKFGTRQGRALLIAVKNASGGPLPFGAQVEDAQGQPVGMVGQGGRLYVRSDHDTGQLLVRWGEDADQQCRIDYQVPVGAQVGSSGFIQVEASCR</sequence>
<dbReference type="GO" id="GO:0009279">
    <property type="term" value="C:cell outer membrane"/>
    <property type="evidence" value="ECO:0007669"/>
    <property type="project" value="UniProtKB-SubCell"/>
</dbReference>
<dbReference type="RefSeq" id="WP_434029974.1">
    <property type="nucleotide sequence ID" value="NZ_BNBA01000041.1"/>
</dbReference>
<name>A0A919FC35_9XANT</name>
<dbReference type="AlphaFoldDB" id="A0A919FC35"/>
<keyword evidence="6" id="KW-0732">Signal</keyword>
<comment type="subcellular location">
    <subcellularLocation>
        <location evidence="1">Cell outer membrane</location>
        <topology evidence="1">Multi-pass membrane protein</topology>
    </subcellularLocation>
</comment>
<dbReference type="InterPro" id="IPR025885">
    <property type="entry name" value="PapC_N"/>
</dbReference>
<dbReference type="PANTHER" id="PTHR30451:SF20">
    <property type="entry name" value="FIMBRIAE USHER"/>
    <property type="match status" value="1"/>
</dbReference>
<evidence type="ECO:0000256" key="5">
    <source>
        <dbReference type="ARBA" id="ARBA00022692"/>
    </source>
</evidence>
<dbReference type="Gene3D" id="2.60.40.2610">
    <property type="entry name" value="Outer membrane usher protein FimD, plug domain"/>
    <property type="match status" value="1"/>
</dbReference>
<evidence type="ECO:0000256" key="4">
    <source>
        <dbReference type="ARBA" id="ARBA00022452"/>
    </source>
</evidence>
<keyword evidence="7" id="KW-0472">Membrane</keyword>
<comment type="similarity">
    <text evidence="2">Belongs to the fimbrial export usher family.</text>
</comment>
<feature type="domain" description="PapC N-terminal" evidence="10">
    <location>
        <begin position="71"/>
        <end position="214"/>
    </location>
</feature>
<evidence type="ECO:0000256" key="2">
    <source>
        <dbReference type="ARBA" id="ARBA00008064"/>
    </source>
</evidence>
<feature type="domain" description="PapC-like C-terminal" evidence="9">
    <location>
        <begin position="789"/>
        <end position="853"/>
    </location>
</feature>
<accession>A0A919FC35</accession>
<dbReference type="GO" id="GO:0015473">
    <property type="term" value="F:fimbrial usher porin activity"/>
    <property type="evidence" value="ECO:0007669"/>
    <property type="project" value="InterPro"/>
</dbReference>
<keyword evidence="8" id="KW-0998">Cell outer membrane</keyword>
<dbReference type="InterPro" id="IPR042186">
    <property type="entry name" value="FimD_plug_dom"/>
</dbReference>
<evidence type="ECO:0000256" key="1">
    <source>
        <dbReference type="ARBA" id="ARBA00004571"/>
    </source>
</evidence>
<evidence type="ECO:0000313" key="12">
    <source>
        <dbReference type="Proteomes" id="UP000623958"/>
    </source>
</evidence>
<keyword evidence="12" id="KW-1185">Reference proteome</keyword>
<dbReference type="Pfam" id="PF13954">
    <property type="entry name" value="PapC_N"/>
    <property type="match status" value="1"/>
</dbReference>
<organism evidence="11 12">
    <name type="scientific">Xanthomonas boreopolis</name>
    <dbReference type="NCBI Taxonomy" id="86183"/>
    <lineage>
        <taxon>Bacteria</taxon>
        <taxon>Pseudomonadati</taxon>
        <taxon>Pseudomonadota</taxon>
        <taxon>Gammaproteobacteria</taxon>
        <taxon>Lysobacterales</taxon>
        <taxon>Lysobacteraceae</taxon>
        <taxon>Xanthomonas</taxon>
    </lineage>
</organism>
<dbReference type="InterPro" id="IPR037224">
    <property type="entry name" value="PapC_N_sf"/>
</dbReference>
<proteinExistence type="inferred from homology"/>
<evidence type="ECO:0000256" key="6">
    <source>
        <dbReference type="ARBA" id="ARBA00022729"/>
    </source>
</evidence>
<dbReference type="Pfam" id="PF13953">
    <property type="entry name" value="PapC_C"/>
    <property type="match status" value="1"/>
</dbReference>
<evidence type="ECO:0000256" key="7">
    <source>
        <dbReference type="ARBA" id="ARBA00023136"/>
    </source>
</evidence>
<dbReference type="Proteomes" id="UP000623958">
    <property type="component" value="Unassembled WGS sequence"/>
</dbReference>
<reference evidence="11" key="2">
    <citation type="submission" date="2020-09" db="EMBL/GenBank/DDBJ databases">
        <authorList>
            <person name="Sun Q."/>
            <person name="Ohkuma M."/>
        </authorList>
    </citation>
    <scope>NUCLEOTIDE SEQUENCE</scope>
    <source>
        <strain evidence="11">JCM 13306</strain>
    </source>
</reference>
<keyword evidence="5" id="KW-0812">Transmembrane</keyword>
<gene>
    <name evidence="11" type="primary">mrkC</name>
    <name evidence="11" type="ORF">GCM10009090_34580</name>
</gene>
<keyword evidence="4" id="KW-1134">Transmembrane beta strand</keyword>
<evidence type="ECO:0000256" key="3">
    <source>
        <dbReference type="ARBA" id="ARBA00022448"/>
    </source>
</evidence>
<dbReference type="Gene3D" id="2.60.40.3110">
    <property type="match status" value="1"/>
</dbReference>
<dbReference type="Gene3D" id="2.60.40.2070">
    <property type="match status" value="1"/>
</dbReference>
<evidence type="ECO:0000256" key="8">
    <source>
        <dbReference type="ARBA" id="ARBA00023237"/>
    </source>
</evidence>